<keyword evidence="4" id="KW-1185">Reference proteome</keyword>
<dbReference type="SMART" id="SM00422">
    <property type="entry name" value="HTH_MERR"/>
    <property type="match status" value="1"/>
</dbReference>
<name>A0A5K8AB90_9BACT</name>
<organism evidence="3 4">
    <name type="scientific">Desulfosarcina ovata subsp. ovata</name>
    <dbReference type="NCBI Taxonomy" id="2752305"/>
    <lineage>
        <taxon>Bacteria</taxon>
        <taxon>Pseudomonadati</taxon>
        <taxon>Thermodesulfobacteriota</taxon>
        <taxon>Desulfobacteria</taxon>
        <taxon>Desulfobacterales</taxon>
        <taxon>Desulfosarcinaceae</taxon>
        <taxon>Desulfosarcina</taxon>
    </lineage>
</organism>
<proteinExistence type="predicted"/>
<dbReference type="InterPro" id="IPR000551">
    <property type="entry name" value="MerR-type_HTH_dom"/>
</dbReference>
<accession>A0A5K8AB90</accession>
<protein>
    <recommendedName>
        <fullName evidence="2">HTH merR-type domain-containing protein</fullName>
    </recommendedName>
</protein>
<gene>
    <name evidence="3" type="ORF">DSCOOX_29590</name>
</gene>
<dbReference type="InterPro" id="IPR047057">
    <property type="entry name" value="MerR_fam"/>
</dbReference>
<dbReference type="PANTHER" id="PTHR30204">
    <property type="entry name" value="REDOX-CYCLING DRUG-SENSING TRANSCRIPTIONAL ACTIVATOR SOXR"/>
    <property type="match status" value="1"/>
</dbReference>
<keyword evidence="1" id="KW-0238">DNA-binding</keyword>
<dbReference type="PROSITE" id="PS50937">
    <property type="entry name" value="HTH_MERR_2"/>
    <property type="match status" value="1"/>
</dbReference>
<reference evidence="3 4" key="1">
    <citation type="submission" date="2019-11" db="EMBL/GenBank/DDBJ databases">
        <title>Comparative genomics of hydrocarbon-degrading Desulfosarcina strains.</title>
        <authorList>
            <person name="Watanabe M."/>
            <person name="Kojima H."/>
            <person name="Fukui M."/>
        </authorList>
    </citation>
    <scope>NUCLEOTIDE SEQUENCE [LARGE SCALE GENOMIC DNA]</scope>
    <source>
        <strain evidence="4">oXyS1</strain>
    </source>
</reference>
<evidence type="ECO:0000259" key="2">
    <source>
        <dbReference type="PROSITE" id="PS50937"/>
    </source>
</evidence>
<evidence type="ECO:0000313" key="4">
    <source>
        <dbReference type="Proteomes" id="UP000422108"/>
    </source>
</evidence>
<dbReference type="InterPro" id="IPR009061">
    <property type="entry name" value="DNA-bd_dom_put_sf"/>
</dbReference>
<dbReference type="GO" id="GO:0003677">
    <property type="term" value="F:DNA binding"/>
    <property type="evidence" value="ECO:0007669"/>
    <property type="project" value="UniProtKB-KW"/>
</dbReference>
<dbReference type="AlphaFoldDB" id="A0A5K8AB90"/>
<evidence type="ECO:0000256" key="1">
    <source>
        <dbReference type="ARBA" id="ARBA00023125"/>
    </source>
</evidence>
<dbReference type="Gene3D" id="1.10.1660.10">
    <property type="match status" value="1"/>
</dbReference>
<evidence type="ECO:0000313" key="3">
    <source>
        <dbReference type="EMBL" id="BBO89779.1"/>
    </source>
</evidence>
<dbReference type="Pfam" id="PF13411">
    <property type="entry name" value="MerR_1"/>
    <property type="match status" value="1"/>
</dbReference>
<dbReference type="Proteomes" id="UP000422108">
    <property type="component" value="Chromosome"/>
</dbReference>
<dbReference type="GO" id="GO:0003700">
    <property type="term" value="F:DNA-binding transcription factor activity"/>
    <property type="evidence" value="ECO:0007669"/>
    <property type="project" value="InterPro"/>
</dbReference>
<dbReference type="SUPFAM" id="SSF46955">
    <property type="entry name" value="Putative DNA-binding domain"/>
    <property type="match status" value="1"/>
</dbReference>
<dbReference type="PANTHER" id="PTHR30204:SF3">
    <property type="entry name" value="HTH MERR-TYPE DOMAIN-CONTAINING PROTEIN"/>
    <property type="match status" value="1"/>
</dbReference>
<sequence length="149" mass="16950">MTLNTFFPTDIVLRVTGASANQLKYWVKIGLIKPLKEGKRYLYSFRDIIKLRVVTNLKNNGLSLQKIRKGIDNLAKVLPVEDDPLARLVIFTDGQDMIAMEKGMYFSATSMQRYFRFDLEHLQASILEIQSEAADMDDESLIKISSVGT</sequence>
<feature type="domain" description="HTH merR-type" evidence="2">
    <location>
        <begin position="25"/>
        <end position="73"/>
    </location>
</feature>
<dbReference type="EMBL" id="AP021879">
    <property type="protein sequence ID" value="BBO89779.1"/>
    <property type="molecule type" value="Genomic_DNA"/>
</dbReference>